<keyword evidence="2 6" id="KW-0812">Transmembrane</keyword>
<evidence type="ECO:0000256" key="5">
    <source>
        <dbReference type="ARBA" id="ARBA00038359"/>
    </source>
</evidence>
<evidence type="ECO:0000259" key="7">
    <source>
        <dbReference type="Pfam" id="PF20684"/>
    </source>
</evidence>
<keyword evidence="4 6" id="KW-0472">Membrane</keyword>
<evidence type="ECO:0000256" key="3">
    <source>
        <dbReference type="ARBA" id="ARBA00022989"/>
    </source>
</evidence>
<dbReference type="OrthoDB" id="3934549at2759"/>
<accession>A0A2K1QT67</accession>
<feature type="transmembrane region" description="Helical" evidence="6">
    <location>
        <begin position="26"/>
        <end position="48"/>
    </location>
</feature>
<organism evidence="8 9">
    <name type="scientific">Sphaceloma murrayae</name>
    <dbReference type="NCBI Taxonomy" id="2082308"/>
    <lineage>
        <taxon>Eukaryota</taxon>
        <taxon>Fungi</taxon>
        <taxon>Dikarya</taxon>
        <taxon>Ascomycota</taxon>
        <taxon>Pezizomycotina</taxon>
        <taxon>Dothideomycetes</taxon>
        <taxon>Dothideomycetidae</taxon>
        <taxon>Myriangiales</taxon>
        <taxon>Elsinoaceae</taxon>
        <taxon>Sphaceloma</taxon>
    </lineage>
</organism>
<dbReference type="PANTHER" id="PTHR33048:SF47">
    <property type="entry name" value="INTEGRAL MEMBRANE PROTEIN-RELATED"/>
    <property type="match status" value="1"/>
</dbReference>
<dbReference type="PANTHER" id="PTHR33048">
    <property type="entry name" value="PTH11-LIKE INTEGRAL MEMBRANE PROTEIN (AFU_ORTHOLOGUE AFUA_5G11245)"/>
    <property type="match status" value="1"/>
</dbReference>
<dbReference type="InterPro" id="IPR049326">
    <property type="entry name" value="Rhodopsin_dom_fungi"/>
</dbReference>
<proteinExistence type="inferred from homology"/>
<evidence type="ECO:0000256" key="4">
    <source>
        <dbReference type="ARBA" id="ARBA00023136"/>
    </source>
</evidence>
<gene>
    <name evidence="8" type="ORF">CAC42_3575</name>
</gene>
<name>A0A2K1QT67_9PEZI</name>
<dbReference type="InParanoid" id="A0A2K1QT67"/>
<dbReference type="InterPro" id="IPR052337">
    <property type="entry name" value="SAT4-like"/>
</dbReference>
<feature type="domain" description="Rhodopsin" evidence="7">
    <location>
        <begin position="45"/>
        <end position="280"/>
    </location>
</feature>
<feature type="transmembrane region" description="Helical" evidence="6">
    <location>
        <begin position="186"/>
        <end position="206"/>
    </location>
</feature>
<feature type="transmembrane region" description="Helical" evidence="6">
    <location>
        <begin position="136"/>
        <end position="155"/>
    </location>
</feature>
<evidence type="ECO:0000256" key="1">
    <source>
        <dbReference type="ARBA" id="ARBA00004141"/>
    </source>
</evidence>
<comment type="similarity">
    <text evidence="5">Belongs to the SAT4 family.</text>
</comment>
<dbReference type="AlphaFoldDB" id="A0A2K1QT67"/>
<dbReference type="Pfam" id="PF20684">
    <property type="entry name" value="Fung_rhodopsin"/>
    <property type="match status" value="1"/>
</dbReference>
<feature type="transmembrane region" description="Helical" evidence="6">
    <location>
        <begin position="218"/>
        <end position="238"/>
    </location>
</feature>
<dbReference type="GO" id="GO:0016020">
    <property type="term" value="C:membrane"/>
    <property type="evidence" value="ECO:0007669"/>
    <property type="project" value="UniProtKB-SubCell"/>
</dbReference>
<evidence type="ECO:0000256" key="2">
    <source>
        <dbReference type="ARBA" id="ARBA00022692"/>
    </source>
</evidence>
<keyword evidence="3 6" id="KW-1133">Transmembrane helix</keyword>
<feature type="transmembrane region" description="Helical" evidence="6">
    <location>
        <begin position="60"/>
        <end position="87"/>
    </location>
</feature>
<dbReference type="EMBL" id="NKHZ01000045">
    <property type="protein sequence ID" value="PNS18130.1"/>
    <property type="molecule type" value="Genomic_DNA"/>
</dbReference>
<protein>
    <submittedName>
        <fullName evidence="8">Glycogenin-1</fullName>
    </submittedName>
</protein>
<sequence>MDNVRALALAPRQMVDVTATLDNFDLLARVNAISIGLVVVSFATRLLARIKMLHLFGREDWAMVVTMALYITQSSLLFVTCSMGKQLTMGRLDLQPGYTKLNQVGNGIYALVMIALKFSLGFFFLRILSHRKAYRYAVYVIFVFSTLTGLTYWALSTFTCAQIKDVQAIDGACAVQTATTDVFTTFSVVTITSDFVLAIMAVAALWRAKLPLPTKLVAGLLLALGTVGGVASTIRLVLILQPTDPQDYLEQLFASGRWVVIEIATGIIAANLAMIRPILHKMLEKMRIISTVRTTKMGADEGYAGNGYVVSASGGRRTTGQRSQRDRDWDEIPLNDVNVRKDVLVTVDEEIGRSERWEHGPKGIGYGRMT</sequence>
<evidence type="ECO:0000313" key="8">
    <source>
        <dbReference type="EMBL" id="PNS18130.1"/>
    </source>
</evidence>
<reference evidence="8 9" key="1">
    <citation type="submission" date="2017-06" db="EMBL/GenBank/DDBJ databases">
        <title>Draft genome sequence of a variant of Elsinoe murrayae.</title>
        <authorList>
            <person name="Cheng Q."/>
        </authorList>
    </citation>
    <scope>NUCLEOTIDE SEQUENCE [LARGE SCALE GENOMIC DNA]</scope>
    <source>
        <strain evidence="8 9">CQ-2017a</strain>
    </source>
</reference>
<comment type="subcellular location">
    <subcellularLocation>
        <location evidence="1">Membrane</location>
        <topology evidence="1">Multi-pass membrane protein</topology>
    </subcellularLocation>
</comment>
<feature type="transmembrane region" description="Helical" evidence="6">
    <location>
        <begin position="107"/>
        <end position="129"/>
    </location>
</feature>
<evidence type="ECO:0000313" key="9">
    <source>
        <dbReference type="Proteomes" id="UP000243797"/>
    </source>
</evidence>
<keyword evidence="9" id="KW-1185">Reference proteome</keyword>
<dbReference type="Proteomes" id="UP000243797">
    <property type="component" value="Unassembled WGS sequence"/>
</dbReference>
<evidence type="ECO:0000256" key="6">
    <source>
        <dbReference type="SAM" id="Phobius"/>
    </source>
</evidence>
<feature type="transmembrane region" description="Helical" evidence="6">
    <location>
        <begin position="258"/>
        <end position="279"/>
    </location>
</feature>
<comment type="caution">
    <text evidence="8">The sequence shown here is derived from an EMBL/GenBank/DDBJ whole genome shotgun (WGS) entry which is preliminary data.</text>
</comment>
<dbReference type="STRING" id="2082308.A0A2K1QT67"/>